<dbReference type="Proteomes" id="UP000314294">
    <property type="component" value="Unassembled WGS sequence"/>
</dbReference>
<reference evidence="1 2" key="1">
    <citation type="submission" date="2019-03" db="EMBL/GenBank/DDBJ databases">
        <title>First draft genome of Liparis tanakae, snailfish: a comprehensive survey of snailfish specific genes.</title>
        <authorList>
            <person name="Kim W."/>
            <person name="Song I."/>
            <person name="Jeong J.-H."/>
            <person name="Kim D."/>
            <person name="Kim S."/>
            <person name="Ryu S."/>
            <person name="Song J.Y."/>
            <person name="Lee S.K."/>
        </authorList>
    </citation>
    <scope>NUCLEOTIDE SEQUENCE [LARGE SCALE GENOMIC DNA]</scope>
    <source>
        <tissue evidence="1">Muscle</tissue>
    </source>
</reference>
<sequence length="87" mass="10039">MRSPGACRKWGRKWRSWMLSFSSPLSLDLDRGLRATRERAPRSFLSRSWITASLVPWMSESEAVRGARLTEVFLGNALLRDGDTQRR</sequence>
<dbReference type="EMBL" id="SRLO01002121">
    <property type="protein sequence ID" value="TNN33818.1"/>
    <property type="molecule type" value="Genomic_DNA"/>
</dbReference>
<gene>
    <name evidence="1" type="ORF">EYF80_056021</name>
</gene>
<dbReference type="AlphaFoldDB" id="A0A4Z2EYH4"/>
<proteinExistence type="predicted"/>
<evidence type="ECO:0000313" key="1">
    <source>
        <dbReference type="EMBL" id="TNN33818.1"/>
    </source>
</evidence>
<organism evidence="1 2">
    <name type="scientific">Liparis tanakae</name>
    <name type="common">Tanaka's snailfish</name>
    <dbReference type="NCBI Taxonomy" id="230148"/>
    <lineage>
        <taxon>Eukaryota</taxon>
        <taxon>Metazoa</taxon>
        <taxon>Chordata</taxon>
        <taxon>Craniata</taxon>
        <taxon>Vertebrata</taxon>
        <taxon>Euteleostomi</taxon>
        <taxon>Actinopterygii</taxon>
        <taxon>Neopterygii</taxon>
        <taxon>Teleostei</taxon>
        <taxon>Neoteleostei</taxon>
        <taxon>Acanthomorphata</taxon>
        <taxon>Eupercaria</taxon>
        <taxon>Perciformes</taxon>
        <taxon>Cottioidei</taxon>
        <taxon>Cottales</taxon>
        <taxon>Liparidae</taxon>
        <taxon>Liparis</taxon>
    </lineage>
</organism>
<name>A0A4Z2EYH4_9TELE</name>
<comment type="caution">
    <text evidence="1">The sequence shown here is derived from an EMBL/GenBank/DDBJ whole genome shotgun (WGS) entry which is preliminary data.</text>
</comment>
<protein>
    <submittedName>
        <fullName evidence="1">Uncharacterized protein</fullName>
    </submittedName>
</protein>
<accession>A0A4Z2EYH4</accession>
<keyword evidence="2" id="KW-1185">Reference proteome</keyword>
<evidence type="ECO:0000313" key="2">
    <source>
        <dbReference type="Proteomes" id="UP000314294"/>
    </source>
</evidence>